<dbReference type="SUPFAM" id="SSF51126">
    <property type="entry name" value="Pectin lyase-like"/>
    <property type="match status" value="1"/>
</dbReference>
<dbReference type="PANTHER" id="PTHR31375">
    <property type="match status" value="1"/>
</dbReference>
<dbReference type="Pfam" id="PF00295">
    <property type="entry name" value="Glyco_hydro_28"/>
    <property type="match status" value="1"/>
</dbReference>
<dbReference type="Proteomes" id="UP001415857">
    <property type="component" value="Unassembled WGS sequence"/>
</dbReference>
<comment type="similarity">
    <text evidence="2 9">Belongs to the glycosyl hydrolase 28 family.</text>
</comment>
<dbReference type="AlphaFoldDB" id="A0AAP0SDX7"/>
<evidence type="ECO:0000313" key="10">
    <source>
        <dbReference type="EMBL" id="KAK9293011.1"/>
    </source>
</evidence>
<comment type="caution">
    <text evidence="10">The sequence shown here is derived from an EMBL/GenBank/DDBJ whole genome shotgun (WGS) entry which is preliminary data.</text>
</comment>
<dbReference type="InterPro" id="IPR006626">
    <property type="entry name" value="PbH1"/>
</dbReference>
<dbReference type="EMBL" id="JBBPBK010000001">
    <property type="protein sequence ID" value="KAK9293011.1"/>
    <property type="molecule type" value="Genomic_DNA"/>
</dbReference>
<evidence type="ECO:0000256" key="2">
    <source>
        <dbReference type="ARBA" id="ARBA00008834"/>
    </source>
</evidence>
<evidence type="ECO:0000256" key="1">
    <source>
        <dbReference type="ARBA" id="ARBA00004191"/>
    </source>
</evidence>
<dbReference type="Gene3D" id="2.160.20.10">
    <property type="entry name" value="Single-stranded right-handed beta-helix, Pectin lyase-like"/>
    <property type="match status" value="1"/>
</dbReference>
<dbReference type="GO" id="GO:0004650">
    <property type="term" value="F:polygalacturonase activity"/>
    <property type="evidence" value="ECO:0007669"/>
    <property type="project" value="InterPro"/>
</dbReference>
<dbReference type="InterPro" id="IPR000743">
    <property type="entry name" value="Glyco_hydro_28"/>
</dbReference>
<dbReference type="InterPro" id="IPR012334">
    <property type="entry name" value="Pectin_lyas_fold"/>
</dbReference>
<evidence type="ECO:0000256" key="5">
    <source>
        <dbReference type="ARBA" id="ARBA00022801"/>
    </source>
</evidence>
<keyword evidence="7" id="KW-0961">Cell wall biogenesis/degradation</keyword>
<dbReference type="GO" id="GO:0071555">
    <property type="term" value="P:cell wall organization"/>
    <property type="evidence" value="ECO:0007669"/>
    <property type="project" value="UniProtKB-KW"/>
</dbReference>
<gene>
    <name evidence="10" type="ORF">L1049_020995</name>
</gene>
<dbReference type="GO" id="GO:0005975">
    <property type="term" value="P:carbohydrate metabolic process"/>
    <property type="evidence" value="ECO:0007669"/>
    <property type="project" value="InterPro"/>
</dbReference>
<evidence type="ECO:0000256" key="6">
    <source>
        <dbReference type="ARBA" id="ARBA00023295"/>
    </source>
</evidence>
<sequence>MGESQTITKSRMDFTPTTKVVKRGFFFFVDQAYEDPEANNSAEFHFGQWNGVDCREKDIVVVKEKWGAEKAGGYTVTSFGAKSNGVTDCTQAFLHAWAAACGSVDSAIIYVPRGTYLLHPAVFEGDCRNSDIRLQIDGTLVAPADYRVLGKSNKWLSFEGVTGVSISGGTLDARGTSLWACKAASDDCPVGAMSLSFTNSKNIRINGLRSVDSQVFHMWINGCQNVHIQGVKIHAAGNSPNTDGIHVQLSRNVAIMDSTIKTGDDCISIGPGTNSLWIEDISCGPGHGISIGSLAKEKHEEGVQYVTVKNVVFTGTTNGLRINRGPGPATDLSKGSVS</sequence>
<evidence type="ECO:0000256" key="3">
    <source>
        <dbReference type="ARBA" id="ARBA00022512"/>
    </source>
</evidence>
<accession>A0AAP0SDX7</accession>
<dbReference type="SMART" id="SM00710">
    <property type="entry name" value="PbH1"/>
    <property type="match status" value="3"/>
</dbReference>
<evidence type="ECO:0000313" key="11">
    <source>
        <dbReference type="Proteomes" id="UP001415857"/>
    </source>
</evidence>
<reference evidence="10 11" key="1">
    <citation type="journal article" date="2024" name="Plant J.">
        <title>Genome sequences and population genomics reveal climatic adaptation and genomic divergence between two closely related sweetgum species.</title>
        <authorList>
            <person name="Xu W.Q."/>
            <person name="Ren C.Q."/>
            <person name="Zhang X.Y."/>
            <person name="Comes H.P."/>
            <person name="Liu X.H."/>
            <person name="Li Y.G."/>
            <person name="Kettle C.J."/>
            <person name="Jalonen R."/>
            <person name="Gaisberger H."/>
            <person name="Ma Y.Z."/>
            <person name="Qiu Y.X."/>
        </authorList>
    </citation>
    <scope>NUCLEOTIDE SEQUENCE [LARGE SCALE GENOMIC DNA]</scope>
    <source>
        <strain evidence="10">Hangzhou</strain>
    </source>
</reference>
<comment type="subcellular location">
    <subcellularLocation>
        <location evidence="1">Secreted</location>
        <location evidence="1">Cell wall</location>
    </subcellularLocation>
</comment>
<keyword evidence="4" id="KW-0964">Secreted</keyword>
<name>A0AAP0SDX7_LIQFO</name>
<evidence type="ECO:0000256" key="9">
    <source>
        <dbReference type="RuleBase" id="RU361169"/>
    </source>
</evidence>
<evidence type="ECO:0000256" key="4">
    <source>
        <dbReference type="ARBA" id="ARBA00022525"/>
    </source>
</evidence>
<keyword evidence="3" id="KW-0134">Cell wall</keyword>
<dbReference type="PROSITE" id="PS00502">
    <property type="entry name" value="POLYGALACTURONASE"/>
    <property type="match status" value="1"/>
</dbReference>
<dbReference type="InterPro" id="IPR011050">
    <property type="entry name" value="Pectin_lyase_fold/virulence"/>
</dbReference>
<organism evidence="10 11">
    <name type="scientific">Liquidambar formosana</name>
    <name type="common">Formosan gum</name>
    <dbReference type="NCBI Taxonomy" id="63359"/>
    <lineage>
        <taxon>Eukaryota</taxon>
        <taxon>Viridiplantae</taxon>
        <taxon>Streptophyta</taxon>
        <taxon>Embryophyta</taxon>
        <taxon>Tracheophyta</taxon>
        <taxon>Spermatophyta</taxon>
        <taxon>Magnoliopsida</taxon>
        <taxon>eudicotyledons</taxon>
        <taxon>Gunneridae</taxon>
        <taxon>Pentapetalae</taxon>
        <taxon>Saxifragales</taxon>
        <taxon>Altingiaceae</taxon>
        <taxon>Liquidambar</taxon>
    </lineage>
</organism>
<proteinExistence type="inferred from homology"/>
<evidence type="ECO:0000256" key="7">
    <source>
        <dbReference type="ARBA" id="ARBA00023316"/>
    </source>
</evidence>
<evidence type="ECO:0000256" key="8">
    <source>
        <dbReference type="PROSITE-ProRule" id="PRU10052"/>
    </source>
</evidence>
<evidence type="ECO:0008006" key="12">
    <source>
        <dbReference type="Google" id="ProtNLM"/>
    </source>
</evidence>
<feature type="active site" evidence="8">
    <location>
        <position position="287"/>
    </location>
</feature>
<protein>
    <recommendedName>
        <fullName evidence="12">Polygalacturonase</fullName>
    </recommendedName>
</protein>
<keyword evidence="5 9" id="KW-0378">Hydrolase</keyword>
<keyword evidence="6 9" id="KW-0326">Glycosidase</keyword>
<keyword evidence="11" id="KW-1185">Reference proteome</keyword>